<dbReference type="Proteomes" id="UP000189701">
    <property type="component" value="Unplaced"/>
</dbReference>
<sequence>MKILVTHGKRIREISKDDITFIEEDVDGLLLSHNDTLVLKETDVTKSTAEERLVRRIFGKKIPFRNRVESRTQVAVHKLSLDPNFPLVRRKKRLIAEVKNSPGLMPLAAKEAVSISGTISRVWTLFTNGASNVKGTGLGVVLITPLGETLRKAIRIVSLTNNEVEYEALVAGLELTWGLGSEVIEVMCDSQLVVNNT</sequence>
<dbReference type="SUPFAM" id="SSF53098">
    <property type="entry name" value="Ribonuclease H-like"/>
    <property type="match status" value="1"/>
</dbReference>
<accession>A0A1U7X6V8</accession>
<dbReference type="GO" id="GO:0003676">
    <property type="term" value="F:nucleic acid binding"/>
    <property type="evidence" value="ECO:0007669"/>
    <property type="project" value="InterPro"/>
</dbReference>
<dbReference type="PROSITE" id="PS50879">
    <property type="entry name" value="RNASE_H_1"/>
    <property type="match status" value="1"/>
</dbReference>
<proteinExistence type="predicted"/>
<dbReference type="Pfam" id="PF13456">
    <property type="entry name" value="RVT_3"/>
    <property type="match status" value="1"/>
</dbReference>
<dbReference type="InterPro" id="IPR002156">
    <property type="entry name" value="RNaseH_domain"/>
</dbReference>
<keyword evidence="2" id="KW-1185">Reference proteome</keyword>
<name>A0A1U7X6V8_NICSY</name>
<dbReference type="PANTHER" id="PTHR48475:SF2">
    <property type="entry name" value="RIBONUCLEASE H"/>
    <property type="match status" value="1"/>
</dbReference>
<protein>
    <submittedName>
        <fullName evidence="3">Uncharacterized protein LOC104230990</fullName>
    </submittedName>
</protein>
<evidence type="ECO:0000259" key="1">
    <source>
        <dbReference type="PROSITE" id="PS50879"/>
    </source>
</evidence>
<evidence type="ECO:0000313" key="3">
    <source>
        <dbReference type="RefSeq" id="XP_009782210.1"/>
    </source>
</evidence>
<evidence type="ECO:0000313" key="2">
    <source>
        <dbReference type="Proteomes" id="UP000189701"/>
    </source>
</evidence>
<organism evidence="2 3">
    <name type="scientific">Nicotiana sylvestris</name>
    <name type="common">Wood tobacco</name>
    <name type="synonym">South American tobacco</name>
    <dbReference type="NCBI Taxonomy" id="4096"/>
    <lineage>
        <taxon>Eukaryota</taxon>
        <taxon>Viridiplantae</taxon>
        <taxon>Streptophyta</taxon>
        <taxon>Embryophyta</taxon>
        <taxon>Tracheophyta</taxon>
        <taxon>Spermatophyta</taxon>
        <taxon>Magnoliopsida</taxon>
        <taxon>eudicotyledons</taxon>
        <taxon>Gunneridae</taxon>
        <taxon>Pentapetalae</taxon>
        <taxon>asterids</taxon>
        <taxon>lamiids</taxon>
        <taxon>Solanales</taxon>
        <taxon>Solanaceae</taxon>
        <taxon>Nicotianoideae</taxon>
        <taxon>Nicotianeae</taxon>
        <taxon>Nicotiana</taxon>
    </lineage>
</organism>
<gene>
    <name evidence="3" type="primary">LOC104230990</name>
</gene>
<dbReference type="AlphaFoldDB" id="A0A1U7X6V8"/>
<feature type="domain" description="RNase H type-1" evidence="1">
    <location>
        <begin position="119"/>
        <end position="197"/>
    </location>
</feature>
<dbReference type="Gene3D" id="3.30.420.10">
    <property type="entry name" value="Ribonuclease H-like superfamily/Ribonuclease H"/>
    <property type="match status" value="1"/>
</dbReference>
<dbReference type="RefSeq" id="XP_009782210.1">
    <property type="nucleotide sequence ID" value="XM_009783908.1"/>
</dbReference>
<dbReference type="InterPro" id="IPR012337">
    <property type="entry name" value="RNaseH-like_sf"/>
</dbReference>
<reference evidence="3" key="2">
    <citation type="submission" date="2025-08" db="UniProtKB">
        <authorList>
            <consortium name="RefSeq"/>
        </authorList>
    </citation>
    <scope>IDENTIFICATION</scope>
    <source>
        <tissue evidence="3">Leaf</tissue>
    </source>
</reference>
<dbReference type="PANTHER" id="PTHR48475">
    <property type="entry name" value="RIBONUCLEASE H"/>
    <property type="match status" value="1"/>
</dbReference>
<dbReference type="GO" id="GO:0004523">
    <property type="term" value="F:RNA-DNA hybrid ribonuclease activity"/>
    <property type="evidence" value="ECO:0007669"/>
    <property type="project" value="InterPro"/>
</dbReference>
<reference evidence="2" key="1">
    <citation type="journal article" date="2013" name="Genome Biol.">
        <title>Reference genomes and transcriptomes of Nicotiana sylvestris and Nicotiana tomentosiformis.</title>
        <authorList>
            <person name="Sierro N."/>
            <person name="Battey J.N."/>
            <person name="Ouadi S."/>
            <person name="Bovet L."/>
            <person name="Goepfert S."/>
            <person name="Bakaher N."/>
            <person name="Peitsch M.C."/>
            <person name="Ivanov N.V."/>
        </authorList>
    </citation>
    <scope>NUCLEOTIDE SEQUENCE [LARGE SCALE GENOMIC DNA]</scope>
</reference>
<dbReference type="eggNOG" id="KOG0017">
    <property type="taxonomic scope" value="Eukaryota"/>
</dbReference>
<dbReference type="InterPro" id="IPR036397">
    <property type="entry name" value="RNaseH_sf"/>
</dbReference>
<dbReference type="OrthoDB" id="1740934at2759"/>